<gene>
    <name evidence="2" type="ORF">XENOCAPTIV_016980</name>
</gene>
<evidence type="ECO:0008006" key="4">
    <source>
        <dbReference type="Google" id="ProtNLM"/>
    </source>
</evidence>
<organism evidence="2 3">
    <name type="scientific">Xenoophorus captivus</name>
    <dbReference type="NCBI Taxonomy" id="1517983"/>
    <lineage>
        <taxon>Eukaryota</taxon>
        <taxon>Metazoa</taxon>
        <taxon>Chordata</taxon>
        <taxon>Craniata</taxon>
        <taxon>Vertebrata</taxon>
        <taxon>Euteleostomi</taxon>
        <taxon>Actinopterygii</taxon>
        <taxon>Neopterygii</taxon>
        <taxon>Teleostei</taxon>
        <taxon>Neoteleostei</taxon>
        <taxon>Acanthomorphata</taxon>
        <taxon>Ovalentaria</taxon>
        <taxon>Atherinomorphae</taxon>
        <taxon>Cyprinodontiformes</taxon>
        <taxon>Goodeidae</taxon>
        <taxon>Xenoophorus</taxon>
    </lineage>
</organism>
<dbReference type="EMBL" id="JAHRIN010028738">
    <property type="protein sequence ID" value="MEQ2201716.1"/>
    <property type="molecule type" value="Genomic_DNA"/>
</dbReference>
<keyword evidence="1" id="KW-0732">Signal</keyword>
<keyword evidence="3" id="KW-1185">Reference proteome</keyword>
<proteinExistence type="predicted"/>
<accession>A0ABV0R0Z9</accession>
<dbReference type="Proteomes" id="UP001434883">
    <property type="component" value="Unassembled WGS sequence"/>
</dbReference>
<evidence type="ECO:0000313" key="3">
    <source>
        <dbReference type="Proteomes" id="UP001434883"/>
    </source>
</evidence>
<evidence type="ECO:0000313" key="2">
    <source>
        <dbReference type="EMBL" id="MEQ2201716.1"/>
    </source>
</evidence>
<feature type="chain" id="PRO_5047182436" description="Secreted protein" evidence="1">
    <location>
        <begin position="25"/>
        <end position="103"/>
    </location>
</feature>
<evidence type="ECO:0000256" key="1">
    <source>
        <dbReference type="SAM" id="SignalP"/>
    </source>
</evidence>
<sequence length="103" mass="11564">MIHFKSRLPSPCLLFSLSVPVSLCSQHLYSDTPTFLLTNVLSLLLFPYLLQTHQGQELLLLSSADTYVGFVLHKCLLSCFHFQGIDKSLRVGLQQSARLLNVT</sequence>
<protein>
    <recommendedName>
        <fullName evidence="4">Secreted protein</fullName>
    </recommendedName>
</protein>
<name>A0ABV0R0Z9_9TELE</name>
<reference evidence="2 3" key="1">
    <citation type="submission" date="2021-06" db="EMBL/GenBank/DDBJ databases">
        <authorList>
            <person name="Palmer J.M."/>
        </authorList>
    </citation>
    <scope>NUCLEOTIDE SEQUENCE [LARGE SCALE GENOMIC DNA]</scope>
    <source>
        <strain evidence="2 3">XC_2019</strain>
        <tissue evidence="2">Muscle</tissue>
    </source>
</reference>
<feature type="signal peptide" evidence="1">
    <location>
        <begin position="1"/>
        <end position="24"/>
    </location>
</feature>
<comment type="caution">
    <text evidence="2">The sequence shown here is derived from an EMBL/GenBank/DDBJ whole genome shotgun (WGS) entry which is preliminary data.</text>
</comment>